<dbReference type="Proteomes" id="UP000311382">
    <property type="component" value="Unassembled WGS sequence"/>
</dbReference>
<dbReference type="GO" id="GO:0008270">
    <property type="term" value="F:zinc ion binding"/>
    <property type="evidence" value="ECO:0007669"/>
    <property type="project" value="InterPro"/>
</dbReference>
<protein>
    <recommendedName>
        <fullName evidence="2">Zn(2)-C6 fungal-type domain-containing protein</fullName>
    </recommendedName>
</protein>
<keyword evidence="4" id="KW-1185">Reference proteome</keyword>
<dbReference type="Pfam" id="PF00172">
    <property type="entry name" value="Zn_clus"/>
    <property type="match status" value="1"/>
</dbReference>
<evidence type="ECO:0000313" key="3">
    <source>
        <dbReference type="EMBL" id="TNY21248.1"/>
    </source>
</evidence>
<dbReference type="AlphaFoldDB" id="A0A5C5FWQ9"/>
<reference evidence="3 4" key="1">
    <citation type="submission" date="2019-03" db="EMBL/GenBank/DDBJ databases">
        <title>Rhodosporidium diobovatum UCD-FST 08-225 genome sequencing, assembly, and annotation.</title>
        <authorList>
            <person name="Fakankun I.U."/>
            <person name="Fristensky B."/>
            <person name="Levin D.B."/>
        </authorList>
    </citation>
    <scope>NUCLEOTIDE SEQUENCE [LARGE SCALE GENOMIC DNA]</scope>
    <source>
        <strain evidence="3 4">UCD-FST 08-225</strain>
    </source>
</reference>
<dbReference type="CDD" id="cd00067">
    <property type="entry name" value="GAL4"/>
    <property type="match status" value="1"/>
</dbReference>
<evidence type="ECO:0000313" key="4">
    <source>
        <dbReference type="Proteomes" id="UP000311382"/>
    </source>
</evidence>
<feature type="compositionally biased region" description="Low complexity" evidence="1">
    <location>
        <begin position="140"/>
        <end position="153"/>
    </location>
</feature>
<dbReference type="OrthoDB" id="2123952at2759"/>
<dbReference type="GO" id="GO:0000981">
    <property type="term" value="F:DNA-binding transcription factor activity, RNA polymerase II-specific"/>
    <property type="evidence" value="ECO:0007669"/>
    <property type="project" value="InterPro"/>
</dbReference>
<feature type="compositionally biased region" description="Basic and acidic residues" evidence="1">
    <location>
        <begin position="173"/>
        <end position="186"/>
    </location>
</feature>
<accession>A0A5C5FWQ9</accession>
<organism evidence="3 4">
    <name type="scientific">Rhodotorula diobovata</name>
    <dbReference type="NCBI Taxonomy" id="5288"/>
    <lineage>
        <taxon>Eukaryota</taxon>
        <taxon>Fungi</taxon>
        <taxon>Dikarya</taxon>
        <taxon>Basidiomycota</taxon>
        <taxon>Pucciniomycotina</taxon>
        <taxon>Microbotryomycetes</taxon>
        <taxon>Sporidiobolales</taxon>
        <taxon>Sporidiobolaceae</taxon>
        <taxon>Rhodotorula</taxon>
    </lineage>
</organism>
<feature type="region of interest" description="Disordered" evidence="1">
    <location>
        <begin position="226"/>
        <end position="293"/>
    </location>
</feature>
<dbReference type="SUPFAM" id="SSF57701">
    <property type="entry name" value="Zn2/Cys6 DNA-binding domain"/>
    <property type="match status" value="1"/>
</dbReference>
<feature type="domain" description="Zn(2)-C6 fungal-type" evidence="2">
    <location>
        <begin position="277"/>
        <end position="297"/>
    </location>
</feature>
<evidence type="ECO:0000256" key="1">
    <source>
        <dbReference type="SAM" id="MobiDB-lite"/>
    </source>
</evidence>
<dbReference type="Gene3D" id="4.10.240.10">
    <property type="entry name" value="Zn(2)-C6 fungal-type DNA-binding domain"/>
    <property type="match status" value="1"/>
</dbReference>
<dbReference type="EMBL" id="SOZI01000047">
    <property type="protein sequence ID" value="TNY21248.1"/>
    <property type="molecule type" value="Genomic_DNA"/>
</dbReference>
<sequence>MRGRDRRRVLLLFECPAVGLASAKGRLRSLSLCLLPLLLVLPLRSLTSPKSLANASSLPLPEQHTSLARRRTHPDDASNGRDLLSRTATASSDSRSASSPSARLSTVSCVRRPFSTPLAVTTPPTSLSLLPFTRALMSSLTPPLSPSSGSTSPDNDSHMCPPPPPLDDDDGHGDDRSLGDGGDPRHLLSAPPSATRLADRFQTLARISTAAFDEAKEEERLRRGVAFTPRSHSHAHHPGARRDSSASTSPPSPPPPKPPQPSSRHFAPQRTSSNVRNCDGCRRRKTKCHRGRPCGNCASNFLPS</sequence>
<feature type="compositionally biased region" description="Basic residues" evidence="1">
    <location>
        <begin position="282"/>
        <end position="292"/>
    </location>
</feature>
<gene>
    <name evidence="3" type="ORF">DMC30DRAFT_207451</name>
</gene>
<feature type="compositionally biased region" description="Pro residues" evidence="1">
    <location>
        <begin position="250"/>
        <end position="261"/>
    </location>
</feature>
<name>A0A5C5FWQ9_9BASI</name>
<dbReference type="PROSITE" id="PS50048">
    <property type="entry name" value="ZN2_CY6_FUNGAL_2"/>
    <property type="match status" value="1"/>
</dbReference>
<feature type="region of interest" description="Disordered" evidence="1">
    <location>
        <begin position="140"/>
        <end position="194"/>
    </location>
</feature>
<evidence type="ECO:0000259" key="2">
    <source>
        <dbReference type="PROSITE" id="PS50048"/>
    </source>
</evidence>
<dbReference type="InterPro" id="IPR036864">
    <property type="entry name" value="Zn2-C6_fun-type_DNA-bd_sf"/>
</dbReference>
<proteinExistence type="predicted"/>
<dbReference type="InterPro" id="IPR001138">
    <property type="entry name" value="Zn2Cys6_DnaBD"/>
</dbReference>
<feature type="region of interest" description="Disordered" evidence="1">
    <location>
        <begin position="52"/>
        <end position="106"/>
    </location>
</feature>
<feature type="compositionally biased region" description="Low complexity" evidence="1">
    <location>
        <begin position="85"/>
        <end position="106"/>
    </location>
</feature>
<comment type="caution">
    <text evidence="3">The sequence shown here is derived from an EMBL/GenBank/DDBJ whole genome shotgun (WGS) entry which is preliminary data.</text>
</comment>